<keyword evidence="2" id="KW-1185">Reference proteome</keyword>
<name>A0A6P1M6J1_9BACT</name>
<dbReference type="AlphaFoldDB" id="A0A6P1M6J1"/>
<dbReference type="SMART" id="SM00855">
    <property type="entry name" value="PGAM"/>
    <property type="match status" value="1"/>
</dbReference>
<accession>A0A6P1M6J1</accession>
<dbReference type="Gene3D" id="3.40.50.1240">
    <property type="entry name" value="Phosphoglycerate mutase-like"/>
    <property type="match status" value="1"/>
</dbReference>
<dbReference type="Proteomes" id="UP000464954">
    <property type="component" value="Chromosome"/>
</dbReference>
<dbReference type="CDD" id="cd07067">
    <property type="entry name" value="HP_PGM_like"/>
    <property type="match status" value="1"/>
</dbReference>
<dbReference type="InterPro" id="IPR013078">
    <property type="entry name" value="His_Pase_superF_clade-1"/>
</dbReference>
<dbReference type="PANTHER" id="PTHR47623">
    <property type="entry name" value="OS09G0287300 PROTEIN"/>
    <property type="match status" value="1"/>
</dbReference>
<dbReference type="Pfam" id="PF00300">
    <property type="entry name" value="His_Phos_1"/>
    <property type="match status" value="1"/>
</dbReference>
<evidence type="ECO:0000313" key="1">
    <source>
        <dbReference type="EMBL" id="QHI69471.1"/>
    </source>
</evidence>
<dbReference type="SUPFAM" id="SSF53254">
    <property type="entry name" value="Phosphoglycerate mutase-like"/>
    <property type="match status" value="1"/>
</dbReference>
<organism evidence="1 2">
    <name type="scientific">Tichowtungia aerotolerans</name>
    <dbReference type="NCBI Taxonomy" id="2697043"/>
    <lineage>
        <taxon>Bacteria</taxon>
        <taxon>Pseudomonadati</taxon>
        <taxon>Kiritimatiellota</taxon>
        <taxon>Tichowtungiia</taxon>
        <taxon>Tichowtungiales</taxon>
        <taxon>Tichowtungiaceae</taxon>
        <taxon>Tichowtungia</taxon>
    </lineage>
</organism>
<dbReference type="RefSeq" id="WP_160628653.1">
    <property type="nucleotide sequence ID" value="NZ_CP047593.1"/>
</dbReference>
<dbReference type="InterPro" id="IPR029033">
    <property type="entry name" value="His_PPase_superfam"/>
</dbReference>
<protein>
    <submittedName>
        <fullName evidence="1">Histidine phosphatase family protein</fullName>
    </submittedName>
</protein>
<sequence>MKTLVLVRHGKAAHRHGGEDIDRPLTHRGRADSEQMAEKFHELGVQVHAVLSSPALRAETTAKCFADWAVLPVGLDERLYDAGVPDLLDVVQGAEDFQETILLVGHNPGISEFLRVLLDRHHGDMPAASVAVINFDVPEWVDVVAGSGDLEWFMDPKILEAENETA</sequence>
<gene>
    <name evidence="1" type="ORF">GT409_08390</name>
</gene>
<proteinExistence type="predicted"/>
<dbReference type="PANTHER" id="PTHR47623:SF1">
    <property type="entry name" value="OS09G0287300 PROTEIN"/>
    <property type="match status" value="1"/>
</dbReference>
<evidence type="ECO:0000313" key="2">
    <source>
        <dbReference type="Proteomes" id="UP000464954"/>
    </source>
</evidence>
<dbReference type="KEGG" id="taer:GT409_08390"/>
<dbReference type="EMBL" id="CP047593">
    <property type="protein sequence ID" value="QHI69471.1"/>
    <property type="molecule type" value="Genomic_DNA"/>
</dbReference>
<reference evidence="1 2" key="1">
    <citation type="submission" date="2020-01" db="EMBL/GenBank/DDBJ databases">
        <title>Ponticoccus aerotolerans gen. nov., sp. nov., an anaerobic bacterium and proposal of Ponticoccusceae fam. nov., Ponticoccusles ord. nov. and Ponticoccuse classis nov. in the phylum Kiritimatiellaeota.</title>
        <authorList>
            <person name="Zhou L.Y."/>
            <person name="Du Z.J."/>
        </authorList>
    </citation>
    <scope>NUCLEOTIDE SEQUENCE [LARGE SCALE GENOMIC DNA]</scope>
    <source>
        <strain evidence="1 2">S-5007</strain>
    </source>
</reference>